<keyword evidence="3" id="KW-0238">DNA-binding</keyword>
<evidence type="ECO:0000256" key="5">
    <source>
        <dbReference type="SAM" id="MobiDB-lite"/>
    </source>
</evidence>
<feature type="domain" description="LysR substrate-binding" evidence="6">
    <location>
        <begin position="19"/>
        <end position="220"/>
    </location>
</feature>
<accession>A0ABU7Z4T2</accession>
<keyword evidence="2" id="KW-0805">Transcription regulation</keyword>
<evidence type="ECO:0000256" key="1">
    <source>
        <dbReference type="ARBA" id="ARBA00009437"/>
    </source>
</evidence>
<dbReference type="Gene3D" id="3.40.190.10">
    <property type="entry name" value="Periplasmic binding protein-like II"/>
    <property type="match status" value="2"/>
</dbReference>
<gene>
    <name evidence="7" type="ORF">V5O49_04970</name>
</gene>
<reference evidence="7" key="2">
    <citation type="submission" date="2024-02" db="EMBL/GenBank/DDBJ databases">
        <authorList>
            <person name="Prathaban M."/>
            <person name="Mythili R."/>
            <person name="Sharmila Devi N."/>
            <person name="Sobanaa M."/>
            <person name="Prathiviraj R."/>
            <person name="Selvin J."/>
        </authorList>
    </citation>
    <scope>NUCLEOTIDE SEQUENCE</scope>
    <source>
        <strain evidence="7">MP1014</strain>
    </source>
</reference>
<evidence type="ECO:0000313" key="8">
    <source>
        <dbReference type="Proteomes" id="UP001310387"/>
    </source>
</evidence>
<organism evidence="7 8">
    <name type="scientific">Isoptericola haloaureus</name>
    <dbReference type="NCBI Taxonomy" id="1542902"/>
    <lineage>
        <taxon>Bacteria</taxon>
        <taxon>Bacillati</taxon>
        <taxon>Actinomycetota</taxon>
        <taxon>Actinomycetes</taxon>
        <taxon>Micrococcales</taxon>
        <taxon>Promicromonosporaceae</taxon>
        <taxon>Isoptericola</taxon>
    </lineage>
</organism>
<reference evidence="7" key="1">
    <citation type="journal article" date="2024" name="Antonie Van Leeuwenhoek">
        <title>Isoptericola haloaureus sp. nov., a dimorphic actinobacterium isolated from mangrove sediments of southeast India, implicating biosaline agricultural significance through nitrogen fixation and salt tolerance genes.</title>
        <authorList>
            <person name="Prathaban M."/>
            <person name="Prathiviraj R."/>
            <person name="Ravichandran M."/>
            <person name="Natarajan S.D."/>
            <person name="Sobanaa M."/>
            <person name="Hari Krishna Kumar S."/>
            <person name="Chandrasekar V."/>
            <person name="Selvin J."/>
        </authorList>
    </citation>
    <scope>NUCLEOTIDE SEQUENCE</scope>
    <source>
        <strain evidence="7">MP1014</strain>
    </source>
</reference>
<sequence>MSEDTRPVGPDDGDLPADEAPRFRLGFVPGATPGKWARTWEQRLPRVPLDLVPVESADATTALRERALDAAIARLPVDKEEFHAIALYDELPMVVVSRDHLLAATEESEHVTPADLDDDVLWVPGDDVLFTGDVPRPGLAPEAYDDGTGTLVTPAPATTAEAIAWAATGSGVVVVPMSLARLHRRKDVVHRVLDDGPEAPVGLVWLRDGLSEETGELVEEMVGIVRGRTANSSRGRAGESARASTKAAGAKKASGAAAKKAGTAGGRGGAAGARRGRAGGSKGRGKRR</sequence>
<feature type="region of interest" description="Disordered" evidence="5">
    <location>
        <begin position="1"/>
        <end position="21"/>
    </location>
</feature>
<evidence type="ECO:0000256" key="3">
    <source>
        <dbReference type="ARBA" id="ARBA00023125"/>
    </source>
</evidence>
<evidence type="ECO:0000259" key="6">
    <source>
        <dbReference type="Pfam" id="PF03466"/>
    </source>
</evidence>
<evidence type="ECO:0000256" key="4">
    <source>
        <dbReference type="ARBA" id="ARBA00023163"/>
    </source>
</evidence>
<dbReference type="PANTHER" id="PTHR30346">
    <property type="entry name" value="TRANSCRIPTIONAL DUAL REGULATOR HCAR-RELATED"/>
    <property type="match status" value="1"/>
</dbReference>
<comment type="caution">
    <text evidence="7">The sequence shown here is derived from an EMBL/GenBank/DDBJ whole genome shotgun (WGS) entry which is preliminary data.</text>
</comment>
<comment type="similarity">
    <text evidence="1">Belongs to the LysR transcriptional regulatory family.</text>
</comment>
<keyword evidence="8" id="KW-1185">Reference proteome</keyword>
<dbReference type="RefSeq" id="WP_332901261.1">
    <property type="nucleotide sequence ID" value="NZ_JBAGLP010000110.1"/>
</dbReference>
<feature type="compositionally biased region" description="Low complexity" evidence="5">
    <location>
        <begin position="240"/>
        <end position="262"/>
    </location>
</feature>
<dbReference type="Proteomes" id="UP001310387">
    <property type="component" value="Unassembled WGS sequence"/>
</dbReference>
<proteinExistence type="inferred from homology"/>
<feature type="region of interest" description="Disordered" evidence="5">
    <location>
        <begin position="229"/>
        <end position="288"/>
    </location>
</feature>
<protein>
    <submittedName>
        <fullName evidence="7">LysR substrate-binding domain-containing protein</fullName>
    </submittedName>
</protein>
<evidence type="ECO:0000313" key="7">
    <source>
        <dbReference type="EMBL" id="MEG3614471.1"/>
    </source>
</evidence>
<dbReference type="PANTHER" id="PTHR30346:SF0">
    <property type="entry name" value="HCA OPERON TRANSCRIPTIONAL ACTIVATOR HCAR"/>
    <property type="match status" value="1"/>
</dbReference>
<dbReference type="SUPFAM" id="SSF53850">
    <property type="entry name" value="Periplasmic binding protein-like II"/>
    <property type="match status" value="1"/>
</dbReference>
<name>A0ABU7Z4T2_9MICO</name>
<dbReference type="InterPro" id="IPR005119">
    <property type="entry name" value="LysR_subst-bd"/>
</dbReference>
<keyword evidence="4" id="KW-0804">Transcription</keyword>
<evidence type="ECO:0000256" key="2">
    <source>
        <dbReference type="ARBA" id="ARBA00023015"/>
    </source>
</evidence>
<dbReference type="EMBL" id="JBAGLP010000110">
    <property type="protein sequence ID" value="MEG3614471.1"/>
    <property type="molecule type" value="Genomic_DNA"/>
</dbReference>
<dbReference type="Pfam" id="PF03466">
    <property type="entry name" value="LysR_substrate"/>
    <property type="match status" value="1"/>
</dbReference>